<dbReference type="RefSeq" id="WP_145353693.1">
    <property type="nucleotide sequence ID" value="NZ_CP036262.1"/>
</dbReference>
<keyword evidence="2" id="KW-1185">Reference proteome</keyword>
<reference evidence="1 2" key="1">
    <citation type="submission" date="2019-02" db="EMBL/GenBank/DDBJ databases">
        <title>Deep-cultivation of Planctomycetes and their phenomic and genomic characterization uncovers novel biology.</title>
        <authorList>
            <person name="Wiegand S."/>
            <person name="Jogler M."/>
            <person name="Boedeker C."/>
            <person name="Pinto D."/>
            <person name="Vollmers J."/>
            <person name="Rivas-Marin E."/>
            <person name="Kohn T."/>
            <person name="Peeters S.H."/>
            <person name="Heuer A."/>
            <person name="Rast P."/>
            <person name="Oberbeckmann S."/>
            <person name="Bunk B."/>
            <person name="Jeske O."/>
            <person name="Meyerdierks A."/>
            <person name="Storesund J.E."/>
            <person name="Kallscheuer N."/>
            <person name="Luecker S."/>
            <person name="Lage O.M."/>
            <person name="Pohl T."/>
            <person name="Merkel B.J."/>
            <person name="Hornburger P."/>
            <person name="Mueller R.-W."/>
            <person name="Bruemmer F."/>
            <person name="Labrenz M."/>
            <person name="Spormann A.M."/>
            <person name="Op den Camp H."/>
            <person name="Overmann J."/>
            <person name="Amann R."/>
            <person name="Jetten M.S.M."/>
            <person name="Mascher T."/>
            <person name="Medema M.H."/>
            <person name="Devos D.P."/>
            <person name="Kaster A.-K."/>
            <person name="Ovreas L."/>
            <person name="Rohde M."/>
            <person name="Galperin M.Y."/>
            <person name="Jogler C."/>
        </authorList>
    </citation>
    <scope>NUCLEOTIDE SEQUENCE [LARGE SCALE GENOMIC DNA]</scope>
    <source>
        <strain evidence="1 2">FF011L</strain>
    </source>
</reference>
<name>A0A517MKU9_9BACT</name>
<gene>
    <name evidence="1" type="ORF">FF011L_43130</name>
</gene>
<accession>A0A517MKU9</accession>
<dbReference type="KEGG" id="rml:FF011L_43130"/>
<sequence>MAQCEQGYLCDVCGEEVAGIDNSDLYLRYVIGELDPEVLHTTPERHLRCNPVVAQFIDHPDFEAVEVEGMFDCRTLDEAFVNERRTLISRGFERLLQIAATGGDRDVTQYPLPEAIAKYRGEEDPSEREA</sequence>
<proteinExistence type="predicted"/>
<dbReference type="OrthoDB" id="277094at2"/>
<dbReference type="AlphaFoldDB" id="A0A517MKU9"/>
<evidence type="ECO:0000313" key="1">
    <source>
        <dbReference type="EMBL" id="QDS95516.1"/>
    </source>
</evidence>
<dbReference type="Proteomes" id="UP000320672">
    <property type="component" value="Chromosome"/>
</dbReference>
<dbReference type="EMBL" id="CP036262">
    <property type="protein sequence ID" value="QDS95516.1"/>
    <property type="molecule type" value="Genomic_DNA"/>
</dbReference>
<protein>
    <submittedName>
        <fullName evidence="1">Uncharacterized protein</fullName>
    </submittedName>
</protein>
<evidence type="ECO:0000313" key="2">
    <source>
        <dbReference type="Proteomes" id="UP000320672"/>
    </source>
</evidence>
<organism evidence="1 2">
    <name type="scientific">Roseimaritima multifibrata</name>
    <dbReference type="NCBI Taxonomy" id="1930274"/>
    <lineage>
        <taxon>Bacteria</taxon>
        <taxon>Pseudomonadati</taxon>
        <taxon>Planctomycetota</taxon>
        <taxon>Planctomycetia</taxon>
        <taxon>Pirellulales</taxon>
        <taxon>Pirellulaceae</taxon>
        <taxon>Roseimaritima</taxon>
    </lineage>
</organism>